<evidence type="ECO:0000259" key="4">
    <source>
        <dbReference type="Pfam" id="PF13458"/>
    </source>
</evidence>
<dbReference type="InterPro" id="IPR028082">
    <property type="entry name" value="Peripla_BP_I"/>
</dbReference>
<proteinExistence type="inferred from homology"/>
<evidence type="ECO:0000313" key="6">
    <source>
        <dbReference type="Proteomes" id="UP001209681"/>
    </source>
</evidence>
<evidence type="ECO:0000256" key="1">
    <source>
        <dbReference type="ARBA" id="ARBA00010062"/>
    </source>
</evidence>
<dbReference type="PANTHER" id="PTHR47235">
    <property type="entry name" value="BLR6548 PROTEIN"/>
    <property type="match status" value="1"/>
</dbReference>
<feature type="domain" description="Leucine-binding protein" evidence="4">
    <location>
        <begin position="39"/>
        <end position="384"/>
    </location>
</feature>
<keyword evidence="2 3" id="KW-0732">Signal</keyword>
<accession>A0ABT3NCF9</accession>
<dbReference type="Proteomes" id="UP001209681">
    <property type="component" value="Unassembled WGS sequence"/>
</dbReference>
<keyword evidence="6" id="KW-1185">Reference proteome</keyword>
<sequence>MILQKMRSWKKNAFVLVCSLFCVASSGLVRADDNPELIIGLSLPLSGQGAVHARKWLHGIQAAVENVNSEGGVHGHILRVLPLDDGGAAVRRSENLLTLTEQEEVFALVGAYGADGAADALLRAEESGVLLFGSNSGLQSLTNPVKSNVFNLRPDTETEMRILVDRFINETGRSKIAVFHTENTYGEEAELGVRKALEQKGLEPQAVFSVPAASAVPAIAPAVAAMMESWPDAVIIAADKDTTAAFVRLVREHTGETVLIVAAQDDPIELASILMNRGLGVVISETVPFPFYRRIPVVSAYASAVEIFKQDDPSIEMSFPGFEGYLNARVFIHILQQSPALTTEAFITTASKQTETDLGGFRFTFSDQRRIGSGQVYLTQIAPGGFVTPIRTFSEMYEFHP</sequence>
<evidence type="ECO:0000256" key="3">
    <source>
        <dbReference type="SAM" id="SignalP"/>
    </source>
</evidence>
<name>A0ABT3NCF9_9BACT</name>
<feature type="signal peptide" evidence="3">
    <location>
        <begin position="1"/>
        <end position="31"/>
    </location>
</feature>
<comment type="caution">
    <text evidence="5">The sequence shown here is derived from an EMBL/GenBank/DDBJ whole genome shotgun (WGS) entry which is preliminary data.</text>
</comment>
<dbReference type="Gene3D" id="3.40.50.2300">
    <property type="match status" value="2"/>
</dbReference>
<dbReference type="InterPro" id="IPR028081">
    <property type="entry name" value="Leu-bd"/>
</dbReference>
<dbReference type="EMBL" id="JAPFPW010000022">
    <property type="protein sequence ID" value="MCW7755137.1"/>
    <property type="molecule type" value="Genomic_DNA"/>
</dbReference>
<evidence type="ECO:0000313" key="5">
    <source>
        <dbReference type="EMBL" id="MCW7755137.1"/>
    </source>
</evidence>
<dbReference type="SUPFAM" id="SSF53822">
    <property type="entry name" value="Periplasmic binding protein-like I"/>
    <property type="match status" value="1"/>
</dbReference>
<dbReference type="PANTHER" id="PTHR47235:SF1">
    <property type="entry name" value="BLR6548 PROTEIN"/>
    <property type="match status" value="1"/>
</dbReference>
<dbReference type="Pfam" id="PF13458">
    <property type="entry name" value="Peripla_BP_6"/>
    <property type="match status" value="1"/>
</dbReference>
<comment type="similarity">
    <text evidence="1">Belongs to the leucine-binding protein family.</text>
</comment>
<gene>
    <name evidence="5" type="ORF">OOT00_14205</name>
</gene>
<reference evidence="5 6" key="1">
    <citation type="submission" date="2022-11" db="EMBL/GenBank/DDBJ databases">
        <title>Desulfobotulus tamanensis H1 sp. nov. - anaerobic, alkaliphilic, sulphate reducing bacterium isolated from terrestrial mud volcano.</title>
        <authorList>
            <person name="Frolova A."/>
            <person name="Merkel A.Y."/>
            <person name="Slobodkin A.I."/>
        </authorList>
    </citation>
    <scope>NUCLEOTIDE SEQUENCE [LARGE SCALE GENOMIC DNA]</scope>
    <source>
        <strain evidence="5 6">H1</strain>
    </source>
</reference>
<organism evidence="5 6">
    <name type="scientific">Desulfobotulus pelophilus</name>
    <dbReference type="NCBI Taxonomy" id="2823377"/>
    <lineage>
        <taxon>Bacteria</taxon>
        <taxon>Pseudomonadati</taxon>
        <taxon>Thermodesulfobacteriota</taxon>
        <taxon>Desulfobacteria</taxon>
        <taxon>Desulfobacterales</taxon>
        <taxon>Desulfobacteraceae</taxon>
        <taxon>Desulfobotulus</taxon>
    </lineage>
</organism>
<feature type="chain" id="PRO_5046547208" evidence="3">
    <location>
        <begin position="32"/>
        <end position="401"/>
    </location>
</feature>
<dbReference type="RefSeq" id="WP_265426059.1">
    <property type="nucleotide sequence ID" value="NZ_JAPFPW010000022.1"/>
</dbReference>
<protein>
    <submittedName>
        <fullName evidence="5">ABC transporter substrate-binding protein</fullName>
    </submittedName>
</protein>
<evidence type="ECO:0000256" key="2">
    <source>
        <dbReference type="ARBA" id="ARBA00022729"/>
    </source>
</evidence>